<dbReference type="OrthoDB" id="5767078at2"/>
<sequence>MFRKILLLLPILMLVACGGDSPEIKGENDSPEYKATEFFYAILIEEDLNKAVNASLPKYGRIIKSYGSTRQFARNILNMRFDEVEIEVDHGSRSVRKRFGDSAVLNVILHGKHNGNKIADMRQVKLTKVKGKWYIEKVLDDPFAR</sequence>
<dbReference type="HOGENOM" id="CLU_144715_0_0_6"/>
<keyword evidence="3" id="KW-1185">Reference proteome</keyword>
<dbReference type="KEGG" id="pseo:OM33_11585"/>
<dbReference type="AlphaFoldDB" id="A0A0A7EGB1"/>
<protein>
    <recommendedName>
        <fullName evidence="4">DUF4878 domain-containing protein</fullName>
    </recommendedName>
</protein>
<dbReference type="Proteomes" id="UP000030341">
    <property type="component" value="Chromosome 1"/>
</dbReference>
<proteinExistence type="predicted"/>
<evidence type="ECO:0008006" key="4">
    <source>
        <dbReference type="Google" id="ProtNLM"/>
    </source>
</evidence>
<dbReference type="EMBL" id="CP009888">
    <property type="protein sequence ID" value="AIY65715.1"/>
    <property type="molecule type" value="Genomic_DNA"/>
</dbReference>
<accession>A0A0A7EGB1</accession>
<evidence type="ECO:0000313" key="2">
    <source>
        <dbReference type="EMBL" id="AIY65715.1"/>
    </source>
</evidence>
<organism evidence="2 3">
    <name type="scientific">Pseudoalteromonas piratica</name>
    <dbReference type="NCBI Taxonomy" id="1348114"/>
    <lineage>
        <taxon>Bacteria</taxon>
        <taxon>Pseudomonadati</taxon>
        <taxon>Pseudomonadota</taxon>
        <taxon>Gammaproteobacteria</taxon>
        <taxon>Alteromonadales</taxon>
        <taxon>Pseudoalteromonadaceae</taxon>
        <taxon>Pseudoalteromonas</taxon>
    </lineage>
</organism>
<gene>
    <name evidence="2" type="ORF">OM33_11585</name>
</gene>
<dbReference type="PROSITE" id="PS51257">
    <property type="entry name" value="PROKAR_LIPOPROTEIN"/>
    <property type="match status" value="1"/>
</dbReference>
<keyword evidence="1" id="KW-0732">Signal</keyword>
<name>A0A0A7EGB1_9GAMM</name>
<feature type="signal peptide" evidence="1">
    <location>
        <begin position="1"/>
        <end position="18"/>
    </location>
</feature>
<evidence type="ECO:0000313" key="3">
    <source>
        <dbReference type="Proteomes" id="UP000030341"/>
    </source>
</evidence>
<evidence type="ECO:0000256" key="1">
    <source>
        <dbReference type="SAM" id="SignalP"/>
    </source>
</evidence>
<dbReference type="eggNOG" id="ENOG502ZCGV">
    <property type="taxonomic scope" value="Bacteria"/>
</dbReference>
<feature type="chain" id="PRO_5002039114" description="DUF4878 domain-containing protein" evidence="1">
    <location>
        <begin position="19"/>
        <end position="145"/>
    </location>
</feature>
<reference evidence="2 3" key="1">
    <citation type="submission" date="2014-11" db="EMBL/GenBank/DDBJ databases">
        <title>Complete Genome Sequence of Pseudoalteromonas sp. Strain OCN003 Isolated from Kaneohe Bay, Oahu, Hawaii.</title>
        <authorList>
            <person name="Beurmann S."/>
            <person name="Videau P."/>
            <person name="Ushijima B."/>
            <person name="Smith A.M."/>
            <person name="Aeby G.S."/>
            <person name="Callahan S.M."/>
            <person name="Belcaid M."/>
        </authorList>
    </citation>
    <scope>NUCLEOTIDE SEQUENCE [LARGE SCALE GENOMIC DNA]</scope>
    <source>
        <strain evidence="2 3">OCN003</strain>
    </source>
</reference>
<dbReference type="STRING" id="1348114.OM33_11585"/>
<dbReference type="RefSeq" id="WP_038641878.1">
    <property type="nucleotide sequence ID" value="NZ_CP009888.1"/>
</dbReference>